<comment type="caution">
    <text evidence="1">The sequence shown here is derived from an EMBL/GenBank/DDBJ whole genome shotgun (WGS) entry which is preliminary data.</text>
</comment>
<dbReference type="Proteomes" id="UP001604002">
    <property type="component" value="Unassembled WGS sequence"/>
</dbReference>
<protein>
    <submittedName>
        <fullName evidence="1">HK97 gp10 family phage protein</fullName>
    </submittedName>
</protein>
<evidence type="ECO:0000313" key="2">
    <source>
        <dbReference type="Proteomes" id="UP001604002"/>
    </source>
</evidence>
<evidence type="ECO:0000313" key="1">
    <source>
        <dbReference type="EMBL" id="MFG1371497.1"/>
    </source>
</evidence>
<accession>A0ABW6ZSU0</accession>
<gene>
    <name evidence="1" type="ORF">V5F32_04905</name>
</gene>
<organism evidence="1 2">
    <name type="scientific">Xanthobacter oligotrophicus</name>
    <dbReference type="NCBI Taxonomy" id="2607286"/>
    <lineage>
        <taxon>Bacteria</taxon>
        <taxon>Pseudomonadati</taxon>
        <taxon>Pseudomonadota</taxon>
        <taxon>Alphaproteobacteria</taxon>
        <taxon>Hyphomicrobiales</taxon>
        <taxon>Xanthobacteraceae</taxon>
        <taxon>Xanthobacter</taxon>
    </lineage>
</organism>
<keyword evidence="2" id="KW-1185">Reference proteome</keyword>
<dbReference type="EMBL" id="JBAFVH010000002">
    <property type="protein sequence ID" value="MFG1371497.1"/>
    <property type="molecule type" value="Genomic_DNA"/>
</dbReference>
<dbReference type="RefSeq" id="WP_393991478.1">
    <property type="nucleotide sequence ID" value="NZ_JBAFVH010000002.1"/>
</dbReference>
<proteinExistence type="predicted"/>
<sequence length="171" mass="18038">MARFGGLFHWGIGSMPQGSFSAQVEAWVAQSKTRMTAVMRESAQRVISDMQTPEGAGGRMPIDTGFMRASLQATLGTPASGTLKPPLEGAVQAFDAGQVALVIAGAELGDTIYATYGAAYARRLEYGFVGQDSLGRTYNQAGKAFVRSAAQKWGQIVGEVTGELKARLGQS</sequence>
<reference evidence="1 2" key="1">
    <citation type="submission" date="2024-02" db="EMBL/GenBank/DDBJ databases">
        <title>Expansion and revision of Xanthobacter and proposal of Roseixanthobacter gen. nov.</title>
        <authorList>
            <person name="Soltysiak M.P.M."/>
            <person name="Jalihal A."/>
            <person name="Ory A."/>
            <person name="Chrisophersen C."/>
            <person name="Lee A.D."/>
            <person name="Boulton J."/>
            <person name="Springer M."/>
        </authorList>
    </citation>
    <scope>NUCLEOTIDE SEQUENCE [LARGE SCALE GENOMIC DNA]</scope>
    <source>
        <strain evidence="1 2">23A</strain>
    </source>
</reference>
<name>A0ABW6ZSU0_9HYPH</name>